<feature type="transmembrane region" description="Helical" evidence="1">
    <location>
        <begin position="180"/>
        <end position="199"/>
    </location>
</feature>
<feature type="transmembrane region" description="Helical" evidence="1">
    <location>
        <begin position="155"/>
        <end position="174"/>
    </location>
</feature>
<keyword evidence="1" id="KW-0472">Membrane</keyword>
<dbReference type="EMBL" id="CP024923">
    <property type="protein sequence ID" value="ATY31096.1"/>
    <property type="molecule type" value="Genomic_DNA"/>
</dbReference>
<gene>
    <name evidence="2" type="ORF">CVN68_03105</name>
</gene>
<keyword evidence="3" id="KW-1185">Reference proteome</keyword>
<reference evidence="2 3" key="1">
    <citation type="submission" date="2017-11" db="EMBL/GenBank/DDBJ databases">
        <title>Complete genome sequence of Sphingomonas sp. Strain Cra20, a psychrotolerant potential plant growth promoting rhizobacteria.</title>
        <authorList>
            <person name="Luo Y."/>
        </authorList>
    </citation>
    <scope>NUCLEOTIDE SEQUENCE [LARGE SCALE GENOMIC DNA]</scope>
    <source>
        <strain evidence="2 3">Cra20</strain>
    </source>
</reference>
<dbReference type="AlphaFoldDB" id="A0A2K8MEY9"/>
<feature type="transmembrane region" description="Helical" evidence="1">
    <location>
        <begin position="211"/>
        <end position="230"/>
    </location>
</feature>
<sequence>MILSVAAIVSAIALLAVLVARRGAAAIADRSPVAARLRTVYTLVAALLALRLIAPLATATPLVIALMLVAAWLPMAALRLVEELRRRHAPPLVKMVALGGAVGFSALAVTLGIVWSAAAALALALYQLTMLALMVALLARSRGELGRGERRTADTFLLALLLTIPLAATDFAAVLPDMPIRGGAFAALLLVLATARLAAGDGSPWRLVADLLVAAGAGGVSVIIALAAQPTLPGDAVILVAAGGTALACLLLIVARSKAGDDDATGLVAALARAPAHDPHALIAAHPLLASGRVLGPAELRAYPEASIARLLDHPVVSTSSDDSEARDAAREVLDAYAATHLVRLSRTPPQLLAVAAGSLTAPALDDELVLVARLIERSA</sequence>
<dbReference type="KEGG" id="sphc:CVN68_03105"/>
<name>A0A2K8MEY9_9SPHN</name>
<evidence type="ECO:0000313" key="2">
    <source>
        <dbReference type="EMBL" id="ATY31096.1"/>
    </source>
</evidence>
<dbReference type="Proteomes" id="UP000229081">
    <property type="component" value="Chromosome"/>
</dbReference>
<feature type="transmembrane region" description="Helical" evidence="1">
    <location>
        <begin position="52"/>
        <end position="74"/>
    </location>
</feature>
<evidence type="ECO:0000256" key="1">
    <source>
        <dbReference type="SAM" id="Phobius"/>
    </source>
</evidence>
<feature type="transmembrane region" description="Helical" evidence="1">
    <location>
        <begin position="236"/>
        <end position="255"/>
    </location>
</feature>
<keyword evidence="1" id="KW-0812">Transmembrane</keyword>
<organism evidence="2 3">
    <name type="scientific">Sphingomonas psychrotolerans</name>
    <dbReference type="NCBI Taxonomy" id="1327635"/>
    <lineage>
        <taxon>Bacteria</taxon>
        <taxon>Pseudomonadati</taxon>
        <taxon>Pseudomonadota</taxon>
        <taxon>Alphaproteobacteria</taxon>
        <taxon>Sphingomonadales</taxon>
        <taxon>Sphingomonadaceae</taxon>
        <taxon>Sphingomonas</taxon>
    </lineage>
</organism>
<feature type="transmembrane region" description="Helical" evidence="1">
    <location>
        <begin position="124"/>
        <end position="143"/>
    </location>
</feature>
<feature type="transmembrane region" description="Helical" evidence="1">
    <location>
        <begin position="95"/>
        <end position="118"/>
    </location>
</feature>
<evidence type="ECO:0000313" key="3">
    <source>
        <dbReference type="Proteomes" id="UP000229081"/>
    </source>
</evidence>
<proteinExistence type="predicted"/>
<dbReference type="RefSeq" id="WP_100280907.1">
    <property type="nucleotide sequence ID" value="NZ_CP024923.1"/>
</dbReference>
<protein>
    <submittedName>
        <fullName evidence="2">Uncharacterized protein</fullName>
    </submittedName>
</protein>
<keyword evidence="1" id="KW-1133">Transmembrane helix</keyword>
<accession>A0A2K8MEY9</accession>
<dbReference type="OrthoDB" id="7585639at2"/>